<sequence>MKRIIFLTILFSVLVLHSYPIYNFETIENPTTQIIPPKTYNIAFEMLPVGGIGFSANLSLFPRVMFGLSYSATDIVSYSVPTFSKYPGFLVKVVIVEEEDYVPAVAFGLSSQGYGAYDLGLSRFTIKSKGFYANVSKLLFPPVGELLIGGGMNYSIFENSAEKMIDFFFQSEYYLTENVGFLIEYSPGLDDNDGVFGRGVGYLNAGMKWIYEEKLGIEIDFIDILKNNDNNDTVGRGVKISYTDFF</sequence>
<protein>
    <submittedName>
        <fullName evidence="1">Uncharacterized protein</fullName>
    </submittedName>
</protein>
<dbReference type="EMBL" id="DMZY01000248">
    <property type="protein sequence ID" value="HAV93165.1"/>
    <property type="molecule type" value="Genomic_DNA"/>
</dbReference>
<accession>A0A350HC99</accession>
<gene>
    <name evidence="1" type="ORF">DCW38_08325</name>
</gene>
<evidence type="ECO:0000313" key="1">
    <source>
        <dbReference type="EMBL" id="HAV93165.1"/>
    </source>
</evidence>
<organism evidence="1 2">
    <name type="scientific">candidate division WOR-3 bacterium</name>
    <dbReference type="NCBI Taxonomy" id="2052148"/>
    <lineage>
        <taxon>Bacteria</taxon>
        <taxon>Bacteria division WOR-3</taxon>
    </lineage>
</organism>
<dbReference type="AlphaFoldDB" id="A0A350HC99"/>
<proteinExistence type="predicted"/>
<dbReference type="Proteomes" id="UP000264062">
    <property type="component" value="Unassembled WGS sequence"/>
</dbReference>
<evidence type="ECO:0000313" key="2">
    <source>
        <dbReference type="Proteomes" id="UP000264062"/>
    </source>
</evidence>
<reference evidence="1 2" key="1">
    <citation type="journal article" date="2018" name="Nat. Biotechnol.">
        <title>A standardized bacterial taxonomy based on genome phylogeny substantially revises the tree of life.</title>
        <authorList>
            <person name="Parks D.H."/>
            <person name="Chuvochina M."/>
            <person name="Waite D.W."/>
            <person name="Rinke C."/>
            <person name="Skarshewski A."/>
            <person name="Chaumeil P.A."/>
            <person name="Hugenholtz P."/>
        </authorList>
    </citation>
    <scope>NUCLEOTIDE SEQUENCE [LARGE SCALE GENOMIC DNA]</scope>
    <source>
        <strain evidence="1">UBA9956</strain>
    </source>
</reference>
<comment type="caution">
    <text evidence="1">The sequence shown here is derived from an EMBL/GenBank/DDBJ whole genome shotgun (WGS) entry which is preliminary data.</text>
</comment>
<name>A0A350HC99_UNCW3</name>